<keyword evidence="3 6" id="KW-0378">Hydrolase</keyword>
<dbReference type="EMBL" id="CP001839">
    <property type="protein sequence ID" value="ADA67231.1"/>
    <property type="molecule type" value="Genomic_DNA"/>
</dbReference>
<evidence type="ECO:0000313" key="8">
    <source>
        <dbReference type="Proteomes" id="UP000000940"/>
    </source>
</evidence>
<dbReference type="NCBIfam" id="TIGR00079">
    <property type="entry name" value="pept_deformyl"/>
    <property type="match status" value="1"/>
</dbReference>
<dbReference type="EC" id="3.5.1.88" evidence="6"/>
<dbReference type="PANTHER" id="PTHR10458">
    <property type="entry name" value="PEPTIDE DEFORMYLASE"/>
    <property type="match status" value="1"/>
</dbReference>
<dbReference type="RefSeq" id="WP_012310990.1">
    <property type="nucleotide sequence ID" value="NC_013642.1"/>
</dbReference>
<dbReference type="SUPFAM" id="SSF56420">
    <property type="entry name" value="Peptide deformylase"/>
    <property type="match status" value="1"/>
</dbReference>
<accession>D2C8E5</accession>
<dbReference type="Gene3D" id="3.90.45.10">
    <property type="entry name" value="Peptide deformylase"/>
    <property type="match status" value="1"/>
</dbReference>
<keyword evidence="5 6" id="KW-0408">Iron</keyword>
<dbReference type="FunFam" id="3.90.45.10:FF:000013">
    <property type="entry name" value="Peptide deformylase"/>
    <property type="match status" value="1"/>
</dbReference>
<feature type="binding site" evidence="6">
    <location>
        <position position="133"/>
    </location>
    <ligand>
        <name>Fe cation</name>
        <dbReference type="ChEBI" id="CHEBI:24875"/>
    </ligand>
</feature>
<dbReference type="InterPro" id="IPR023635">
    <property type="entry name" value="Peptide_deformylase"/>
</dbReference>
<comment type="similarity">
    <text evidence="1 6">Belongs to the polypeptide deformylase family.</text>
</comment>
<dbReference type="CDD" id="cd00487">
    <property type="entry name" value="Pep_deformylase"/>
    <property type="match status" value="1"/>
</dbReference>
<comment type="function">
    <text evidence="6">Removes the formyl group from the N-terminal Met of newly synthesized proteins. Requires at least a dipeptide for an efficient rate of reaction. N-terminal L-methionine is a prerequisite for activity but the enzyme has broad specificity at other positions.</text>
</comment>
<dbReference type="NCBIfam" id="NF001159">
    <property type="entry name" value="PRK00150.1-3"/>
    <property type="match status" value="1"/>
</dbReference>
<dbReference type="PRINTS" id="PR01576">
    <property type="entry name" value="PDEFORMYLASE"/>
</dbReference>
<gene>
    <name evidence="6" type="primary">def</name>
    <name evidence="7" type="ordered locus">Tnap_1145</name>
</gene>
<evidence type="ECO:0000256" key="6">
    <source>
        <dbReference type="HAMAP-Rule" id="MF_00163"/>
    </source>
</evidence>
<dbReference type="KEGG" id="tnp:Tnap_1145"/>
<dbReference type="GO" id="GO:0046872">
    <property type="term" value="F:metal ion binding"/>
    <property type="evidence" value="ECO:0007669"/>
    <property type="project" value="UniProtKB-KW"/>
</dbReference>
<dbReference type="AlphaFoldDB" id="D2C8E5"/>
<keyword evidence="2 6" id="KW-0479">Metal-binding</keyword>
<dbReference type="PIRSF" id="PIRSF004749">
    <property type="entry name" value="Pep_def"/>
    <property type="match status" value="1"/>
</dbReference>
<evidence type="ECO:0000256" key="2">
    <source>
        <dbReference type="ARBA" id="ARBA00022723"/>
    </source>
</evidence>
<dbReference type="HAMAP" id="MF_00163">
    <property type="entry name" value="Pep_deformylase"/>
    <property type="match status" value="1"/>
</dbReference>
<dbReference type="Proteomes" id="UP000000940">
    <property type="component" value="Chromosome"/>
</dbReference>
<dbReference type="GO" id="GO:0042586">
    <property type="term" value="F:peptide deformylase activity"/>
    <property type="evidence" value="ECO:0007669"/>
    <property type="project" value="UniProtKB-UniRule"/>
</dbReference>
<feature type="binding site" evidence="6">
    <location>
        <position position="87"/>
    </location>
    <ligand>
        <name>Fe cation</name>
        <dbReference type="ChEBI" id="CHEBI:24875"/>
    </ligand>
</feature>
<comment type="catalytic activity">
    <reaction evidence="6">
        <text>N-terminal N-formyl-L-methionyl-[peptide] + H2O = N-terminal L-methionyl-[peptide] + formate</text>
        <dbReference type="Rhea" id="RHEA:24420"/>
        <dbReference type="Rhea" id="RHEA-COMP:10639"/>
        <dbReference type="Rhea" id="RHEA-COMP:10640"/>
        <dbReference type="ChEBI" id="CHEBI:15377"/>
        <dbReference type="ChEBI" id="CHEBI:15740"/>
        <dbReference type="ChEBI" id="CHEBI:49298"/>
        <dbReference type="ChEBI" id="CHEBI:64731"/>
        <dbReference type="EC" id="3.5.1.88"/>
    </reaction>
</comment>
<organism evidence="7 8">
    <name type="scientific">Thermotoga petrophila (strain ATCC BAA-489 / DSM 13996 / JCM 10882 / RKU-10)</name>
    <name type="common">Thermotoga naphthophila</name>
    <dbReference type="NCBI Taxonomy" id="590168"/>
    <lineage>
        <taxon>Bacteria</taxon>
        <taxon>Thermotogati</taxon>
        <taxon>Thermotogota</taxon>
        <taxon>Thermotogae</taxon>
        <taxon>Thermotogales</taxon>
        <taxon>Thermotogaceae</taxon>
        <taxon>Thermotoga</taxon>
    </lineage>
</organism>
<proteinExistence type="inferred from homology"/>
<dbReference type="PANTHER" id="PTHR10458:SF22">
    <property type="entry name" value="PEPTIDE DEFORMYLASE"/>
    <property type="match status" value="1"/>
</dbReference>
<dbReference type="HOGENOM" id="CLU_061901_4_2_0"/>
<evidence type="ECO:0000256" key="5">
    <source>
        <dbReference type="ARBA" id="ARBA00023004"/>
    </source>
</evidence>
<keyword evidence="4 6" id="KW-0648">Protein biosynthesis</keyword>
<dbReference type="GO" id="GO:0006412">
    <property type="term" value="P:translation"/>
    <property type="evidence" value="ECO:0007669"/>
    <property type="project" value="UniProtKB-UniRule"/>
</dbReference>
<dbReference type="Pfam" id="PF01327">
    <property type="entry name" value="Pep_deformylase"/>
    <property type="match status" value="1"/>
</dbReference>
<evidence type="ECO:0000256" key="1">
    <source>
        <dbReference type="ARBA" id="ARBA00010759"/>
    </source>
</evidence>
<dbReference type="InterPro" id="IPR036821">
    <property type="entry name" value="Peptide_deformylase_sf"/>
</dbReference>
<feature type="active site" evidence="6">
    <location>
        <position position="130"/>
    </location>
</feature>
<sequence length="164" mass="19010">MYRIRVFGDPVLRKRAKPVTKFDDNLKKTIERMIETMYHYDGVGLAAPQVGISQRFFVMDVGNGPVAVINPEILEIDPETEVAEEGCLSFPEIFVEIERSKRIKVKYQNTRGEYVEEELEGYAARVFQHEFDHLNGVLIIDRISPAKRLLLRKKLMDIARTVKR</sequence>
<comment type="cofactor">
    <cofactor evidence="6">
        <name>Fe(2+)</name>
        <dbReference type="ChEBI" id="CHEBI:29033"/>
    </cofactor>
    <text evidence="6">Binds 1 Fe(2+) ion.</text>
</comment>
<protein>
    <recommendedName>
        <fullName evidence="6">Peptide deformylase</fullName>
        <shortName evidence="6">PDF</shortName>
        <ecNumber evidence="6">3.5.1.88</ecNumber>
    </recommendedName>
    <alternativeName>
        <fullName evidence="6">Polypeptide deformylase</fullName>
    </alternativeName>
</protein>
<reference evidence="7 8" key="1">
    <citation type="submission" date="2009-12" db="EMBL/GenBank/DDBJ databases">
        <title>Complete sequence of Thermotoga petrophila RKU-1.</title>
        <authorList>
            <consortium name="US DOE Joint Genome Institute"/>
            <person name="Lucas S."/>
            <person name="Copeland A."/>
            <person name="Lapidus A."/>
            <person name="Glavina del Rio T."/>
            <person name="Dalin E."/>
            <person name="Tice H."/>
            <person name="Bruce D."/>
            <person name="Goodwin L."/>
            <person name="Pitluck S."/>
            <person name="Munk A.C."/>
            <person name="Brettin T."/>
            <person name="Detter J.C."/>
            <person name="Han C."/>
            <person name="Tapia R."/>
            <person name="Larimer F."/>
            <person name="Land M."/>
            <person name="Hauser L."/>
            <person name="Kyrpides N."/>
            <person name="Mikhailova N."/>
            <person name="Nelson K.E."/>
            <person name="Gogarten J.P."/>
            <person name="Noll K.M."/>
        </authorList>
    </citation>
    <scope>NUCLEOTIDE SEQUENCE [LARGE SCALE GENOMIC DNA]</scope>
    <source>
        <strain evidence="8">ATCC BAA-489 / DSM 13996 / JCM 10882 / RKU-10</strain>
    </source>
</reference>
<keyword evidence="8" id="KW-1185">Reference proteome</keyword>
<evidence type="ECO:0000313" key="7">
    <source>
        <dbReference type="EMBL" id="ADA67231.1"/>
    </source>
</evidence>
<name>D2C8E5_THEP2</name>
<evidence type="ECO:0000256" key="3">
    <source>
        <dbReference type="ARBA" id="ARBA00022801"/>
    </source>
</evidence>
<dbReference type="SMR" id="D2C8E5"/>
<feature type="binding site" evidence="6">
    <location>
        <position position="129"/>
    </location>
    <ligand>
        <name>Fe cation</name>
        <dbReference type="ChEBI" id="CHEBI:24875"/>
    </ligand>
</feature>
<evidence type="ECO:0000256" key="4">
    <source>
        <dbReference type="ARBA" id="ARBA00022917"/>
    </source>
</evidence>